<feature type="domain" description="Aminoglycoside phosphotransferase" evidence="1">
    <location>
        <begin position="44"/>
        <end position="219"/>
    </location>
</feature>
<evidence type="ECO:0000313" key="2">
    <source>
        <dbReference type="EMBL" id="RKS67974.1"/>
    </source>
</evidence>
<evidence type="ECO:0000313" key="3">
    <source>
        <dbReference type="Proteomes" id="UP000281955"/>
    </source>
</evidence>
<keyword evidence="3" id="KW-1185">Reference proteome</keyword>
<reference evidence="2 3" key="1">
    <citation type="submission" date="2018-10" db="EMBL/GenBank/DDBJ databases">
        <title>Genomic Encyclopedia of Archaeal and Bacterial Type Strains, Phase II (KMG-II): from individual species to whole genera.</title>
        <authorList>
            <person name="Goeker M."/>
        </authorList>
    </citation>
    <scope>NUCLEOTIDE SEQUENCE [LARGE SCALE GENOMIC DNA]</scope>
    <source>
        <strain evidence="2 3">RP-AC37</strain>
    </source>
</reference>
<dbReference type="AlphaFoldDB" id="A0A420XJR5"/>
<gene>
    <name evidence="2" type="ORF">CLV35_3881</name>
</gene>
<protein>
    <submittedName>
        <fullName evidence="2">Phosphotransferase family enzyme</fullName>
    </submittedName>
</protein>
<name>A0A420XJR5_9ACTN</name>
<accession>A0A420XJR5</accession>
<dbReference type="Pfam" id="PF01636">
    <property type="entry name" value="APH"/>
    <property type="match status" value="1"/>
</dbReference>
<dbReference type="OrthoDB" id="115252at2"/>
<evidence type="ECO:0000259" key="1">
    <source>
        <dbReference type="Pfam" id="PF01636"/>
    </source>
</evidence>
<dbReference type="InterPro" id="IPR002575">
    <property type="entry name" value="Aminoglycoside_PTrfase"/>
</dbReference>
<dbReference type="Gene3D" id="3.90.1200.10">
    <property type="match status" value="1"/>
</dbReference>
<dbReference type="SUPFAM" id="SSF56112">
    <property type="entry name" value="Protein kinase-like (PK-like)"/>
    <property type="match status" value="1"/>
</dbReference>
<comment type="caution">
    <text evidence="2">The sequence shown here is derived from an EMBL/GenBank/DDBJ whole genome shotgun (WGS) entry which is preliminary data.</text>
</comment>
<keyword evidence="2" id="KW-0808">Transferase</keyword>
<sequence>MHPEEAARAVAAATATASQLGLPVTDTVVLNDSDKLTVRLLPCDVVARIAPERRQAAALEVQVARGLALAGAPVVALDPRVAPGVRLRNGFVITLWTSYDAATGKALPPGDYADALARLHAGFRRLDVDAPHAVHRVEDALRVLQAPDRTREVPAGDRALLTEVLGRGRRVLDEHSGRQQLLHGEPHPGNVLDTSDGPLFIDFETCCRGPVELDLAHAPEAVADHYPGVDETLLHECRLLVLAMITAWRLDPADQLPDGQRLAAQWLGQLRALL</sequence>
<dbReference type="GO" id="GO:0016740">
    <property type="term" value="F:transferase activity"/>
    <property type="evidence" value="ECO:0007669"/>
    <property type="project" value="UniProtKB-KW"/>
</dbReference>
<dbReference type="InParanoid" id="A0A420XJR5"/>
<organism evidence="2 3">
    <name type="scientific">Motilibacter peucedani</name>
    <dbReference type="NCBI Taxonomy" id="598650"/>
    <lineage>
        <taxon>Bacteria</taxon>
        <taxon>Bacillati</taxon>
        <taxon>Actinomycetota</taxon>
        <taxon>Actinomycetes</taxon>
        <taxon>Motilibacterales</taxon>
        <taxon>Motilibacteraceae</taxon>
        <taxon>Motilibacter</taxon>
    </lineage>
</organism>
<proteinExistence type="predicted"/>
<dbReference type="RefSeq" id="WP_121195115.1">
    <property type="nucleotide sequence ID" value="NZ_RBWV01000017.1"/>
</dbReference>
<dbReference type="InterPro" id="IPR011009">
    <property type="entry name" value="Kinase-like_dom_sf"/>
</dbReference>
<dbReference type="EMBL" id="RBWV01000017">
    <property type="protein sequence ID" value="RKS67974.1"/>
    <property type="molecule type" value="Genomic_DNA"/>
</dbReference>
<dbReference type="Proteomes" id="UP000281955">
    <property type="component" value="Unassembled WGS sequence"/>
</dbReference>